<feature type="region of interest" description="Disordered" evidence="1">
    <location>
        <begin position="25"/>
        <end position="119"/>
    </location>
</feature>
<proteinExistence type="predicted"/>
<feature type="compositionally biased region" description="Pro residues" evidence="1">
    <location>
        <begin position="41"/>
        <end position="53"/>
    </location>
</feature>
<dbReference type="RefSeq" id="WP_344372802.1">
    <property type="nucleotide sequence ID" value="NZ_BAAAPW010000002.1"/>
</dbReference>
<organism evidence="4 5">
    <name type="scientific">Agromyces tropicus</name>
    <dbReference type="NCBI Taxonomy" id="555371"/>
    <lineage>
        <taxon>Bacteria</taxon>
        <taxon>Bacillati</taxon>
        <taxon>Actinomycetota</taxon>
        <taxon>Actinomycetes</taxon>
        <taxon>Micrococcales</taxon>
        <taxon>Microbacteriaceae</taxon>
        <taxon>Agromyces</taxon>
    </lineage>
</organism>
<evidence type="ECO:0000259" key="3">
    <source>
        <dbReference type="SMART" id="SM00894"/>
    </source>
</evidence>
<comment type="caution">
    <text evidence="4">The sequence shown here is derived from an EMBL/GenBank/DDBJ whole genome shotgun (WGS) entry which is preliminary data.</text>
</comment>
<name>A0ABN2UF88_9MICO</name>
<dbReference type="EMBL" id="BAAAPW010000002">
    <property type="protein sequence ID" value="GAA2035928.1"/>
    <property type="molecule type" value="Genomic_DNA"/>
</dbReference>
<dbReference type="InterPro" id="IPR008613">
    <property type="entry name" value="Excalibur_Ca-bd_domain"/>
</dbReference>
<keyword evidence="2" id="KW-0732">Signal</keyword>
<feature type="signal peptide" evidence="2">
    <location>
        <begin position="1"/>
        <end position="21"/>
    </location>
</feature>
<dbReference type="SMART" id="SM00894">
    <property type="entry name" value="Excalibur"/>
    <property type="match status" value="1"/>
</dbReference>
<feature type="compositionally biased region" description="Basic and acidic residues" evidence="1">
    <location>
        <begin position="105"/>
        <end position="119"/>
    </location>
</feature>
<evidence type="ECO:0000256" key="1">
    <source>
        <dbReference type="SAM" id="MobiDB-lite"/>
    </source>
</evidence>
<dbReference type="Pfam" id="PF05901">
    <property type="entry name" value="Excalibur"/>
    <property type="match status" value="1"/>
</dbReference>
<feature type="compositionally biased region" description="Low complexity" evidence="1">
    <location>
        <begin position="28"/>
        <end position="40"/>
    </location>
</feature>
<evidence type="ECO:0000256" key="2">
    <source>
        <dbReference type="SAM" id="SignalP"/>
    </source>
</evidence>
<feature type="compositionally biased region" description="Basic and acidic residues" evidence="1">
    <location>
        <begin position="64"/>
        <end position="84"/>
    </location>
</feature>
<feature type="chain" id="PRO_5047434897" description="Excalibur calcium-binding domain-containing protein" evidence="2">
    <location>
        <begin position="22"/>
        <end position="119"/>
    </location>
</feature>
<dbReference type="Proteomes" id="UP001501196">
    <property type="component" value="Unassembled WGS sequence"/>
</dbReference>
<evidence type="ECO:0000313" key="4">
    <source>
        <dbReference type="EMBL" id="GAA2035928.1"/>
    </source>
</evidence>
<reference evidence="4 5" key="1">
    <citation type="journal article" date="2019" name="Int. J. Syst. Evol. Microbiol.">
        <title>The Global Catalogue of Microorganisms (GCM) 10K type strain sequencing project: providing services to taxonomists for standard genome sequencing and annotation.</title>
        <authorList>
            <consortium name="The Broad Institute Genomics Platform"/>
            <consortium name="The Broad Institute Genome Sequencing Center for Infectious Disease"/>
            <person name="Wu L."/>
            <person name="Ma J."/>
        </authorList>
    </citation>
    <scope>NUCLEOTIDE SEQUENCE [LARGE SCALE GENOMIC DNA]</scope>
    <source>
        <strain evidence="4 5">JCM 15672</strain>
    </source>
</reference>
<protein>
    <recommendedName>
        <fullName evidence="3">Excalibur calcium-binding domain-containing protein</fullName>
    </recommendedName>
</protein>
<gene>
    <name evidence="4" type="ORF">GCM10009819_20570</name>
</gene>
<evidence type="ECO:0000313" key="5">
    <source>
        <dbReference type="Proteomes" id="UP001501196"/>
    </source>
</evidence>
<accession>A0ABN2UF88</accession>
<feature type="domain" description="Excalibur calcium-binding" evidence="3">
    <location>
        <begin position="81"/>
        <end position="118"/>
    </location>
</feature>
<sequence>MTVLVLGCVLMLSGCSGQVVADADEAAAAEAVESTITPTPSATPSPTPTPAPEPEPELEPEPEPEAKPEPEPAPKPATDPRFDTCGDAIDAGYGPYIRGVDPEYDWYRDGDKDGDVCES</sequence>
<feature type="compositionally biased region" description="Acidic residues" evidence="1">
    <location>
        <begin position="54"/>
        <end position="63"/>
    </location>
</feature>
<keyword evidence="5" id="KW-1185">Reference proteome</keyword>